<dbReference type="InterPro" id="IPR013830">
    <property type="entry name" value="SGNH_hydro"/>
</dbReference>
<dbReference type="Pfam" id="PF13472">
    <property type="entry name" value="Lipase_GDSL_2"/>
    <property type="match status" value="1"/>
</dbReference>
<dbReference type="SUPFAM" id="SSF52266">
    <property type="entry name" value="SGNH hydrolase"/>
    <property type="match status" value="1"/>
</dbReference>
<protein>
    <recommendedName>
        <fullName evidence="1">SGNH hydrolase-type esterase domain-containing protein</fullName>
    </recommendedName>
</protein>
<feature type="domain" description="SGNH hydrolase-type esterase" evidence="1">
    <location>
        <begin position="39"/>
        <end position="232"/>
    </location>
</feature>
<dbReference type="AlphaFoldDB" id="A0A830HYE0"/>
<dbReference type="Proteomes" id="UP000660262">
    <property type="component" value="Unassembled WGS sequence"/>
</dbReference>
<keyword evidence="3" id="KW-1185">Reference proteome</keyword>
<dbReference type="Gene3D" id="3.40.50.1110">
    <property type="entry name" value="SGNH hydrolase"/>
    <property type="match status" value="1"/>
</dbReference>
<name>A0A830HYE0_9CHLO</name>
<dbReference type="EMBL" id="BNJQ01000038">
    <property type="protein sequence ID" value="GHP12114.1"/>
    <property type="molecule type" value="Genomic_DNA"/>
</dbReference>
<evidence type="ECO:0000313" key="3">
    <source>
        <dbReference type="Proteomes" id="UP000660262"/>
    </source>
</evidence>
<dbReference type="InterPro" id="IPR051532">
    <property type="entry name" value="Ester_Hydrolysis_Enzymes"/>
</dbReference>
<dbReference type="PANTHER" id="PTHR30383:SF5">
    <property type="entry name" value="SGNH HYDROLASE-TYPE ESTERASE DOMAIN-CONTAINING PROTEIN"/>
    <property type="match status" value="1"/>
</dbReference>
<gene>
    <name evidence="2" type="ORF">PPROV_001084100</name>
</gene>
<dbReference type="PANTHER" id="PTHR30383">
    <property type="entry name" value="THIOESTERASE 1/PROTEASE 1/LYSOPHOSPHOLIPASE L1"/>
    <property type="match status" value="1"/>
</dbReference>
<accession>A0A830HYE0</accession>
<evidence type="ECO:0000259" key="1">
    <source>
        <dbReference type="Pfam" id="PF13472"/>
    </source>
</evidence>
<dbReference type="GO" id="GO:0004622">
    <property type="term" value="F:phosphatidylcholine lysophospholipase activity"/>
    <property type="evidence" value="ECO:0007669"/>
    <property type="project" value="TreeGrafter"/>
</dbReference>
<comment type="caution">
    <text evidence="2">The sequence shown here is derived from an EMBL/GenBank/DDBJ whole genome shotgun (WGS) entry which is preliminary data.</text>
</comment>
<dbReference type="InterPro" id="IPR036514">
    <property type="entry name" value="SGNH_hydro_sf"/>
</dbReference>
<reference evidence="2" key="1">
    <citation type="submission" date="2020-10" db="EMBL/GenBank/DDBJ databases">
        <title>Unveiling of a novel bifunctional photoreceptor, Dualchrome1, isolated from a cosmopolitan green alga.</title>
        <authorList>
            <person name="Suzuki S."/>
            <person name="Kawachi M."/>
        </authorList>
    </citation>
    <scope>NUCLEOTIDE SEQUENCE</scope>
    <source>
        <strain evidence="2">NIES 2893</strain>
    </source>
</reference>
<evidence type="ECO:0000313" key="2">
    <source>
        <dbReference type="EMBL" id="GHP12114.1"/>
    </source>
</evidence>
<organism evidence="2 3">
    <name type="scientific">Pycnococcus provasolii</name>
    <dbReference type="NCBI Taxonomy" id="41880"/>
    <lineage>
        <taxon>Eukaryota</taxon>
        <taxon>Viridiplantae</taxon>
        <taxon>Chlorophyta</taxon>
        <taxon>Pseudoscourfieldiophyceae</taxon>
        <taxon>Pseudoscourfieldiales</taxon>
        <taxon>Pycnococcaceae</taxon>
        <taxon>Pycnococcus</taxon>
    </lineage>
</organism>
<proteinExistence type="predicted"/>
<dbReference type="OrthoDB" id="525267at2759"/>
<sequence>MPASSSLGSMCGAEAAPFVKGSVGGGGGQVHHVVRVLTFGDSLTAGWTLNAREFHPYSEIINEIWKPQGSVAVDHVGVSGETAVELAKGVNDIGRTYTCAAGRSWKSLSAVIHDAEQRSQPYAYVVIMAGTNDLRSTPPETIFEALKELHTACWHRGLRTLALTIPGLAAEQTRRYRHISVTRASVNDALRDMVSKNRDRTALVNLDDYVPFSRESEMWDVDGLHMTKRGYEEVARAVVVTLRQLIGE</sequence>